<dbReference type="OrthoDB" id="28322at2759"/>
<dbReference type="Pfam" id="PF13015">
    <property type="entry name" value="PRKCSH_1"/>
    <property type="match status" value="1"/>
</dbReference>
<name>A0A1E4S597_CYBJN</name>
<dbReference type="InterPro" id="IPR009011">
    <property type="entry name" value="Man6P_isomerase_rcpt-bd_dom_sf"/>
</dbReference>
<proteinExistence type="predicted"/>
<protein>
    <recommendedName>
        <fullName evidence="1">Glucosidase 2 subunit beta</fullName>
    </recommendedName>
</protein>
<keyword evidence="4" id="KW-1015">Disulfide bond</keyword>
<dbReference type="GO" id="GO:0006491">
    <property type="term" value="P:N-glycan processing"/>
    <property type="evidence" value="ECO:0007669"/>
    <property type="project" value="TreeGrafter"/>
</dbReference>
<dbReference type="Pfam" id="PF12999">
    <property type="entry name" value="PRKCSH-like"/>
    <property type="match status" value="1"/>
</dbReference>
<dbReference type="InterPro" id="IPR028146">
    <property type="entry name" value="PRKCSH_N"/>
</dbReference>
<keyword evidence="3" id="KW-0256">Endoplasmic reticulum</keyword>
<evidence type="ECO:0000256" key="3">
    <source>
        <dbReference type="ARBA" id="ARBA00022824"/>
    </source>
</evidence>
<dbReference type="SUPFAM" id="SSF50911">
    <property type="entry name" value="Mannose 6-phosphate receptor domain"/>
    <property type="match status" value="1"/>
</dbReference>
<dbReference type="GO" id="GO:0017177">
    <property type="term" value="C:glucosidase II complex"/>
    <property type="evidence" value="ECO:0007669"/>
    <property type="project" value="TreeGrafter"/>
</dbReference>
<dbReference type="InterPro" id="IPR036607">
    <property type="entry name" value="PRKCSH"/>
</dbReference>
<feature type="chain" id="PRO_5009162617" description="Glucosidase 2 subunit beta" evidence="5">
    <location>
        <begin position="19"/>
        <end position="577"/>
    </location>
</feature>
<evidence type="ECO:0000313" key="7">
    <source>
        <dbReference type="EMBL" id="ODV74678.1"/>
    </source>
</evidence>
<organism evidence="7 8">
    <name type="scientific">Cyberlindnera jadinii (strain ATCC 18201 / CBS 1600 / BCRC 20928 / JCM 3617 / NBRC 0987 / NRRL Y-1542)</name>
    <name type="common">Torula yeast</name>
    <name type="synonym">Candida utilis</name>
    <dbReference type="NCBI Taxonomy" id="983966"/>
    <lineage>
        <taxon>Eukaryota</taxon>
        <taxon>Fungi</taxon>
        <taxon>Dikarya</taxon>
        <taxon>Ascomycota</taxon>
        <taxon>Saccharomycotina</taxon>
        <taxon>Saccharomycetes</taxon>
        <taxon>Phaffomycetales</taxon>
        <taxon>Phaffomycetaceae</taxon>
        <taxon>Cyberlindnera</taxon>
    </lineage>
</organism>
<dbReference type="OMA" id="YENGQHC"/>
<dbReference type="RefSeq" id="XP_020071717.1">
    <property type="nucleotide sequence ID" value="XM_020214504.1"/>
</dbReference>
<dbReference type="PANTHER" id="PTHR12630">
    <property type="entry name" value="N-LINKED OLIGOSACCHARIDE PROCESSING"/>
    <property type="match status" value="1"/>
</dbReference>
<evidence type="ECO:0000256" key="4">
    <source>
        <dbReference type="ARBA" id="ARBA00023157"/>
    </source>
</evidence>
<feature type="domain" description="MRH" evidence="6">
    <location>
        <begin position="460"/>
        <end position="577"/>
    </location>
</feature>
<evidence type="ECO:0000256" key="2">
    <source>
        <dbReference type="ARBA" id="ARBA00022729"/>
    </source>
</evidence>
<evidence type="ECO:0000259" key="6">
    <source>
        <dbReference type="PROSITE" id="PS51914"/>
    </source>
</evidence>
<feature type="signal peptide" evidence="5">
    <location>
        <begin position="1"/>
        <end position="18"/>
    </location>
</feature>
<keyword evidence="2 5" id="KW-0732">Signal</keyword>
<evidence type="ECO:0000313" key="8">
    <source>
        <dbReference type="Proteomes" id="UP000094389"/>
    </source>
</evidence>
<dbReference type="STRING" id="983966.A0A1E4S597"/>
<dbReference type="GeneID" id="30988900"/>
<gene>
    <name evidence="7" type="ORF">CYBJADRAFT_166469</name>
</gene>
<dbReference type="Gene3D" id="2.70.130.10">
    <property type="entry name" value="Mannose-6-phosphate receptor binding domain"/>
    <property type="match status" value="1"/>
</dbReference>
<dbReference type="EMBL" id="KV453927">
    <property type="protein sequence ID" value="ODV74678.1"/>
    <property type="molecule type" value="Genomic_DNA"/>
</dbReference>
<evidence type="ECO:0000256" key="5">
    <source>
        <dbReference type="SAM" id="SignalP"/>
    </source>
</evidence>
<evidence type="ECO:0000256" key="1">
    <source>
        <dbReference type="ARBA" id="ARBA00022387"/>
    </source>
</evidence>
<dbReference type="Proteomes" id="UP000094389">
    <property type="component" value="Unassembled WGS sequence"/>
</dbReference>
<accession>A0A1E4S597</accession>
<reference evidence="7 8" key="1">
    <citation type="journal article" date="2016" name="Proc. Natl. Acad. Sci. U.S.A.">
        <title>Comparative genomics of biotechnologically important yeasts.</title>
        <authorList>
            <person name="Riley R."/>
            <person name="Haridas S."/>
            <person name="Wolfe K.H."/>
            <person name="Lopes M.R."/>
            <person name="Hittinger C.T."/>
            <person name="Goeker M."/>
            <person name="Salamov A.A."/>
            <person name="Wisecaver J.H."/>
            <person name="Long T.M."/>
            <person name="Calvey C.H."/>
            <person name="Aerts A.L."/>
            <person name="Barry K.W."/>
            <person name="Choi C."/>
            <person name="Clum A."/>
            <person name="Coughlan A.Y."/>
            <person name="Deshpande S."/>
            <person name="Douglass A.P."/>
            <person name="Hanson S.J."/>
            <person name="Klenk H.-P."/>
            <person name="LaButti K.M."/>
            <person name="Lapidus A."/>
            <person name="Lindquist E.A."/>
            <person name="Lipzen A.M."/>
            <person name="Meier-Kolthoff J.P."/>
            <person name="Ohm R.A."/>
            <person name="Otillar R.P."/>
            <person name="Pangilinan J.L."/>
            <person name="Peng Y."/>
            <person name="Rokas A."/>
            <person name="Rosa C.A."/>
            <person name="Scheuner C."/>
            <person name="Sibirny A.A."/>
            <person name="Slot J.C."/>
            <person name="Stielow J.B."/>
            <person name="Sun H."/>
            <person name="Kurtzman C.P."/>
            <person name="Blackwell M."/>
            <person name="Grigoriev I.V."/>
            <person name="Jeffries T.W."/>
        </authorList>
    </citation>
    <scope>NUCLEOTIDE SEQUENCE [LARGE SCALE GENOMIC DNA]</scope>
    <source>
        <strain evidence="8">ATCC 18201 / CBS 1600 / BCRC 20928 / JCM 3617 / NBRC 0987 / NRRL Y-1542</strain>
    </source>
</reference>
<dbReference type="InterPro" id="IPR044865">
    <property type="entry name" value="MRH_dom"/>
</dbReference>
<dbReference type="PANTHER" id="PTHR12630:SF1">
    <property type="entry name" value="GLUCOSIDASE 2 SUBUNIT BETA"/>
    <property type="match status" value="1"/>
</dbReference>
<dbReference type="InterPro" id="IPR039794">
    <property type="entry name" value="Gtb1-like"/>
</dbReference>
<dbReference type="AlphaFoldDB" id="A0A1E4S597"/>
<dbReference type="PROSITE" id="PS51914">
    <property type="entry name" value="MRH"/>
    <property type="match status" value="1"/>
</dbReference>
<keyword evidence="8" id="KW-1185">Reference proteome</keyword>
<sequence>MRLPLAVLVPLLPLVVNADSEVIGVAPKDQHLYVSKDGKWSCLSNPEIVLDWSQVNDDYCDCPDGSDEPGTSACENNLFWCKNEGHVGSYIPSHLVNDGVCDYEVCCDGSDEWKTGVQCPNKCVEIHEEYEKDRIATEKMIAVGKDKAAKIIRAAQRMKAKLADQLATEESLLSFDKGEIRRFQKLIDERDESENADLFKALKKTIDEQKLLVGKKLGAFASKKQNLGTVYDILSKLDETFNANLNDNAVKQTVEDFREFLKDYQPSELDVKKLQRKIIALFSKGVKEVNDSSSVILESLKEAVTDHGVVDKHIAKLEELLNYLIENYNPNFNDPNVKEAVGSFQDYLVNKEVVEDDAMFVDSVSSVLNTIADKLSTLKPVQEEQQPEVSAPLQSVEEGSFIDRVRSKFHFLVEQFLGTSSAQVKKSGIETFKNDDLADAVQKFEEYAQSASSSIDAINSKLSKNYGPNEIFRAMADVKKTSKFGEYDYELEIIGDVRQKGANGHNVKIGTFDRAELDEKDNTVVAYYENGAKCWNGPVRRAVVKIECGDEHELLGVSEPEKCEYLFRMRSPLGCHV</sequence>